<dbReference type="PROSITE" id="PS51687">
    <property type="entry name" value="SAM_MT_RNA_M5U"/>
    <property type="match status" value="1"/>
</dbReference>
<keyword evidence="4 9" id="KW-0808">Transferase</keyword>
<keyword evidence="6" id="KW-0479">Metal-binding</keyword>
<dbReference type="Proteomes" id="UP000280501">
    <property type="component" value="Unassembled WGS sequence"/>
</dbReference>
<feature type="binding site" evidence="9">
    <location>
        <position position="338"/>
    </location>
    <ligand>
        <name>S-adenosyl-L-methionine</name>
        <dbReference type="ChEBI" id="CHEBI:59789"/>
    </ligand>
</feature>
<evidence type="ECO:0000256" key="1">
    <source>
        <dbReference type="ARBA" id="ARBA00022485"/>
    </source>
</evidence>
<protein>
    <submittedName>
        <fullName evidence="12">23S rRNA m(5)U-747 methyltransferase</fullName>
    </submittedName>
</protein>
<feature type="domain" description="Methyltransferase" evidence="11">
    <location>
        <begin position="269"/>
        <end position="324"/>
    </location>
</feature>
<dbReference type="PROSITE" id="PS01231">
    <property type="entry name" value="TRMA_2"/>
    <property type="match status" value="1"/>
</dbReference>
<feature type="binding site" evidence="9">
    <location>
        <position position="292"/>
    </location>
    <ligand>
        <name>S-adenosyl-L-methionine</name>
        <dbReference type="ChEBI" id="CHEBI:59789"/>
    </ligand>
</feature>
<evidence type="ECO:0000256" key="3">
    <source>
        <dbReference type="ARBA" id="ARBA00022603"/>
    </source>
</evidence>
<dbReference type="GO" id="GO:0070041">
    <property type="term" value="F:rRNA (uridine-C5-)-methyltransferase activity"/>
    <property type="evidence" value="ECO:0007669"/>
    <property type="project" value="TreeGrafter"/>
</dbReference>
<evidence type="ECO:0000259" key="11">
    <source>
        <dbReference type="Pfam" id="PF13649"/>
    </source>
</evidence>
<dbReference type="OrthoDB" id="9804590at2"/>
<proteinExistence type="inferred from homology"/>
<feature type="binding site" evidence="9">
    <location>
        <position position="242"/>
    </location>
    <ligand>
        <name>S-adenosyl-L-methionine</name>
        <dbReference type="ChEBI" id="CHEBI:59789"/>
    </ligand>
</feature>
<evidence type="ECO:0000313" key="13">
    <source>
        <dbReference type="Proteomes" id="UP000280501"/>
    </source>
</evidence>
<keyword evidence="5 9" id="KW-0949">S-adenosyl-L-methionine</keyword>
<dbReference type="NCBIfam" id="TIGR02085">
    <property type="entry name" value="meth_trns_rumB"/>
    <property type="match status" value="1"/>
</dbReference>
<dbReference type="PANTHER" id="PTHR11061">
    <property type="entry name" value="RNA M5U METHYLTRANSFERASE"/>
    <property type="match status" value="1"/>
</dbReference>
<accession>A0A3N4ZBU6</accession>
<name>A0A3N4ZBU6_9MICO</name>
<feature type="binding site" evidence="9">
    <location>
        <position position="271"/>
    </location>
    <ligand>
        <name>S-adenosyl-L-methionine</name>
        <dbReference type="ChEBI" id="CHEBI:59789"/>
    </ligand>
</feature>
<dbReference type="InterPro" id="IPR011825">
    <property type="entry name" value="23SrRNA_MeTrfase_RlmC"/>
</dbReference>
<dbReference type="InterPro" id="IPR041698">
    <property type="entry name" value="Methyltransf_25"/>
</dbReference>
<dbReference type="SUPFAM" id="SSF53335">
    <property type="entry name" value="S-adenosyl-L-methionine-dependent methyltransferases"/>
    <property type="match status" value="1"/>
</dbReference>
<comment type="similarity">
    <text evidence="9">Belongs to the class I-like SAM-binding methyltransferase superfamily. RNA M5U methyltransferase family.</text>
</comment>
<evidence type="ECO:0000256" key="8">
    <source>
        <dbReference type="ARBA" id="ARBA00023014"/>
    </source>
</evidence>
<dbReference type="Gene3D" id="2.40.50.1070">
    <property type="match status" value="1"/>
</dbReference>
<dbReference type="GO" id="GO:0046872">
    <property type="term" value="F:metal ion binding"/>
    <property type="evidence" value="ECO:0007669"/>
    <property type="project" value="UniProtKB-KW"/>
</dbReference>
<reference evidence="12 13" key="1">
    <citation type="submission" date="2018-11" db="EMBL/GenBank/DDBJ databases">
        <title>Sequencing the genomes of 1000 actinobacteria strains.</title>
        <authorList>
            <person name="Klenk H.-P."/>
        </authorList>
    </citation>
    <scope>NUCLEOTIDE SEQUENCE [LARGE SCALE GENOMIC DNA]</scope>
    <source>
        <strain evidence="12 13">DSM 15700</strain>
    </source>
</reference>
<keyword evidence="7" id="KW-0408">Iron</keyword>
<keyword evidence="3 9" id="KW-0489">Methyltransferase</keyword>
<organism evidence="12 13">
    <name type="scientific">Myceligenerans xiligouense</name>
    <dbReference type="NCBI Taxonomy" id="253184"/>
    <lineage>
        <taxon>Bacteria</taxon>
        <taxon>Bacillati</taxon>
        <taxon>Actinomycetota</taxon>
        <taxon>Actinomycetes</taxon>
        <taxon>Micrococcales</taxon>
        <taxon>Promicromonosporaceae</taxon>
        <taxon>Myceligenerans</taxon>
    </lineage>
</organism>
<dbReference type="GO" id="GO:0070475">
    <property type="term" value="P:rRNA base methylation"/>
    <property type="evidence" value="ECO:0007669"/>
    <property type="project" value="TreeGrafter"/>
</dbReference>
<dbReference type="GO" id="GO:0051539">
    <property type="term" value="F:4 iron, 4 sulfur cluster binding"/>
    <property type="evidence" value="ECO:0007669"/>
    <property type="project" value="UniProtKB-KW"/>
</dbReference>
<dbReference type="RefSeq" id="WP_123816147.1">
    <property type="nucleotide sequence ID" value="NZ_RKQZ01000001.1"/>
</dbReference>
<gene>
    <name evidence="12" type="ORF">EDD34_4043</name>
</gene>
<keyword evidence="2" id="KW-0698">rRNA processing</keyword>
<dbReference type="PROSITE" id="PS01230">
    <property type="entry name" value="TRMA_1"/>
    <property type="match status" value="1"/>
</dbReference>
<dbReference type="PANTHER" id="PTHR11061:SF30">
    <property type="entry name" value="TRNA (URACIL(54)-C(5))-METHYLTRANSFERASE"/>
    <property type="match status" value="1"/>
</dbReference>
<keyword evidence="13" id="KW-1185">Reference proteome</keyword>
<dbReference type="InterPro" id="IPR030391">
    <property type="entry name" value="MeTrfase_TrmA_CS"/>
</dbReference>
<feature type="active site" description="Nucleophile" evidence="9">
    <location>
        <position position="365"/>
    </location>
</feature>
<comment type="caution">
    <text evidence="12">The sequence shown here is derived from an EMBL/GenBank/DDBJ whole genome shotgun (WGS) entry which is preliminary data.</text>
</comment>
<evidence type="ECO:0000256" key="4">
    <source>
        <dbReference type="ARBA" id="ARBA00022679"/>
    </source>
</evidence>
<keyword evidence="8" id="KW-0411">Iron-sulfur</keyword>
<evidence type="ECO:0000256" key="5">
    <source>
        <dbReference type="ARBA" id="ARBA00022691"/>
    </source>
</evidence>
<evidence type="ECO:0000256" key="9">
    <source>
        <dbReference type="PROSITE-ProRule" id="PRU01024"/>
    </source>
</evidence>
<evidence type="ECO:0000256" key="7">
    <source>
        <dbReference type="ARBA" id="ARBA00023004"/>
    </source>
</evidence>
<dbReference type="CDD" id="cd02440">
    <property type="entry name" value="AdoMet_MTases"/>
    <property type="match status" value="1"/>
</dbReference>
<dbReference type="Pfam" id="PF13649">
    <property type="entry name" value="Methyltransf_25"/>
    <property type="match status" value="1"/>
</dbReference>
<evidence type="ECO:0000256" key="2">
    <source>
        <dbReference type="ARBA" id="ARBA00022552"/>
    </source>
</evidence>
<evidence type="ECO:0000313" key="12">
    <source>
        <dbReference type="EMBL" id="RPF23358.1"/>
    </source>
</evidence>
<evidence type="ECO:0000256" key="10">
    <source>
        <dbReference type="PROSITE-ProRule" id="PRU10015"/>
    </source>
</evidence>
<dbReference type="Pfam" id="PF05958">
    <property type="entry name" value="tRNA_U5-meth_tr"/>
    <property type="match status" value="1"/>
</dbReference>
<feature type="active site" evidence="10">
    <location>
        <position position="365"/>
    </location>
</feature>
<dbReference type="InterPro" id="IPR030390">
    <property type="entry name" value="MeTrfase_TrmA_AS"/>
</dbReference>
<dbReference type="InterPro" id="IPR010280">
    <property type="entry name" value="U5_MeTrfase_fam"/>
</dbReference>
<sequence length="417" mass="44105">MQCPHFDAGRCHSCTLLETPYATQVAEKQAHVSRLLEGVGAVASPADSPPAGGSPAIDWLPPVTGPESGFRNKAKMVVSGTVDEPVLGILDRVGHGVDLTDCGLYPPALQAAFAPLEEFIGRAGLEPYRVSGPTPGRARDGKPRKAAAERGELKYLLVTISPDGELMVRFVMRSTEALARIRKHLPSLRSALPNLAVATLNVQPAHAAVLEGDREIVLTESEALTMRVGGIPLSLRPQSFFQTNTEVAAGLYRQAREWVDDVGPASLWDLYCGVGGFALHCAAAGRAVTGIELSREAVAAASATAAGLGLRDARFEAGDARDVAGRLATDAPEMVIVNPPRRGIGADLAQALDGSAVGHVLYSSCNATTLAADLAHMPGLRPVRGVLLDMFPQTQHYEVLLLLRREQSARAGCQRGR</sequence>
<dbReference type="AlphaFoldDB" id="A0A3N4ZBU6"/>
<dbReference type="InterPro" id="IPR029063">
    <property type="entry name" value="SAM-dependent_MTases_sf"/>
</dbReference>
<dbReference type="EMBL" id="RKQZ01000001">
    <property type="protein sequence ID" value="RPF23358.1"/>
    <property type="molecule type" value="Genomic_DNA"/>
</dbReference>
<dbReference type="Gene3D" id="3.40.50.150">
    <property type="entry name" value="Vaccinia Virus protein VP39"/>
    <property type="match status" value="1"/>
</dbReference>
<keyword evidence="1" id="KW-0004">4Fe-4S</keyword>
<evidence type="ECO:0000256" key="6">
    <source>
        <dbReference type="ARBA" id="ARBA00022723"/>
    </source>
</evidence>
<dbReference type="NCBIfam" id="NF002909">
    <property type="entry name" value="PRK03522.2-1"/>
    <property type="match status" value="1"/>
</dbReference>